<accession>A0ABN6KBY9</accession>
<dbReference type="EMBL" id="AP025028">
    <property type="protein sequence ID" value="BDA78487.1"/>
    <property type="molecule type" value="Genomic_DNA"/>
</dbReference>
<reference evidence="1 2" key="1">
    <citation type="submission" date="2021-08" db="EMBL/GenBank/DDBJ databases">
        <title>Complete genome sequence of Leptospira kobayashii strain E30.</title>
        <authorList>
            <person name="Nakao R."/>
            <person name="Nakamura S."/>
            <person name="Masuzawa T."/>
            <person name="Koizumi N."/>
        </authorList>
    </citation>
    <scope>NUCLEOTIDE SEQUENCE [LARGE SCALE GENOMIC DNA]</scope>
    <source>
        <strain evidence="1 2">E30</strain>
    </source>
</reference>
<gene>
    <name evidence="1" type="ORF">LPTSP3_g14170</name>
</gene>
<dbReference type="Proteomes" id="UP000245263">
    <property type="component" value="Chromosome 1"/>
</dbReference>
<protein>
    <recommendedName>
        <fullName evidence="3">TNF family profile domain-containing protein</fullName>
    </recommendedName>
</protein>
<proteinExistence type="predicted"/>
<evidence type="ECO:0000313" key="1">
    <source>
        <dbReference type="EMBL" id="BDA78487.1"/>
    </source>
</evidence>
<evidence type="ECO:0008006" key="3">
    <source>
        <dbReference type="Google" id="ProtNLM"/>
    </source>
</evidence>
<evidence type="ECO:0000313" key="2">
    <source>
        <dbReference type="Proteomes" id="UP000245263"/>
    </source>
</evidence>
<sequence length="252" mass="29229">MPRAWMTSKIRNNGLSKFIFLADNFRMKKSHNFLFLIVLLPSLLWAQGTDQTVASIDGFAEASWGMTFESIREKFLSMATNPESKEQIEIINEKKDEKLLIKRNGIFYLYRFYKTPELLREVRPKDNRRESDPSIDGQTEYREAGILFSVGATFNLVPSEKIKAKLETKYGKPRKDSIGDDKVSGAAIWELVDRRSSPPIGGFAVQWREGYKKNPYTRRIDYFSANIRDIIAKDYKDFFSVQETKTLRDLIP</sequence>
<organism evidence="1 2">
    <name type="scientific">Leptospira kobayashii</name>
    <dbReference type="NCBI Taxonomy" id="1917830"/>
    <lineage>
        <taxon>Bacteria</taxon>
        <taxon>Pseudomonadati</taxon>
        <taxon>Spirochaetota</taxon>
        <taxon>Spirochaetia</taxon>
        <taxon>Leptospirales</taxon>
        <taxon>Leptospiraceae</taxon>
        <taxon>Leptospira</taxon>
    </lineage>
</organism>
<name>A0ABN6KBY9_9LEPT</name>
<keyword evidence="2" id="KW-1185">Reference proteome</keyword>